<dbReference type="EMBL" id="ATBP01000113">
    <property type="protein sequence ID" value="ETR72788.1"/>
    <property type="molecule type" value="Genomic_DNA"/>
</dbReference>
<dbReference type="InterPro" id="IPR013762">
    <property type="entry name" value="Integrase-like_cat_sf"/>
</dbReference>
<dbReference type="PANTHER" id="PTHR30349">
    <property type="entry name" value="PHAGE INTEGRASE-RELATED"/>
    <property type="match status" value="1"/>
</dbReference>
<feature type="domain" description="Tyr recombinase" evidence="2">
    <location>
        <begin position="1"/>
        <end position="136"/>
    </location>
</feature>
<evidence type="ECO:0000313" key="3">
    <source>
        <dbReference type="EMBL" id="ETR72788.1"/>
    </source>
</evidence>
<evidence type="ECO:0000259" key="2">
    <source>
        <dbReference type="PROSITE" id="PS51898"/>
    </source>
</evidence>
<dbReference type="Gene3D" id="1.10.443.10">
    <property type="entry name" value="Intergrase catalytic core"/>
    <property type="match status" value="1"/>
</dbReference>
<feature type="non-terminal residue" evidence="3">
    <location>
        <position position="1"/>
    </location>
</feature>
<dbReference type="GO" id="GO:0003677">
    <property type="term" value="F:DNA binding"/>
    <property type="evidence" value="ECO:0007669"/>
    <property type="project" value="InterPro"/>
</dbReference>
<evidence type="ECO:0000256" key="1">
    <source>
        <dbReference type="ARBA" id="ARBA00023172"/>
    </source>
</evidence>
<dbReference type="GO" id="GO:0006310">
    <property type="term" value="P:DNA recombination"/>
    <property type="evidence" value="ECO:0007669"/>
    <property type="project" value="UniProtKB-KW"/>
</dbReference>
<gene>
    <name evidence="3" type="ORF">OMM_07333</name>
</gene>
<comment type="caution">
    <text evidence="3">The sequence shown here is derived from an EMBL/GenBank/DDBJ whole genome shotgun (WGS) entry which is preliminary data.</text>
</comment>
<dbReference type="Pfam" id="PF00589">
    <property type="entry name" value="Phage_integrase"/>
    <property type="match status" value="1"/>
</dbReference>
<dbReference type="AlphaFoldDB" id="A0A1V1PDD0"/>
<name>A0A1V1PDD0_9BACT</name>
<dbReference type="InterPro" id="IPR002104">
    <property type="entry name" value="Integrase_catalytic"/>
</dbReference>
<dbReference type="PROSITE" id="PS51898">
    <property type="entry name" value="TYR_RECOMBINASE"/>
    <property type="match status" value="1"/>
</dbReference>
<reference evidence="4" key="1">
    <citation type="submission" date="2012-11" db="EMBL/GenBank/DDBJ databases">
        <authorList>
            <person name="Lucero-Rivera Y.E."/>
            <person name="Tovar-Ramirez D."/>
        </authorList>
    </citation>
    <scope>NUCLEOTIDE SEQUENCE [LARGE SCALE GENOMIC DNA]</scope>
    <source>
        <strain evidence="4">Araruama</strain>
    </source>
</reference>
<dbReference type="InterPro" id="IPR011010">
    <property type="entry name" value="DNA_brk_join_enz"/>
</dbReference>
<dbReference type="Proteomes" id="UP000189670">
    <property type="component" value="Unassembled WGS sequence"/>
</dbReference>
<accession>A0A1V1PDD0</accession>
<dbReference type="InterPro" id="IPR050090">
    <property type="entry name" value="Tyrosine_recombinase_XerCD"/>
</dbReference>
<proteinExistence type="predicted"/>
<dbReference type="PANTHER" id="PTHR30349:SF64">
    <property type="entry name" value="PROPHAGE INTEGRASE INTD-RELATED"/>
    <property type="match status" value="1"/>
</dbReference>
<sequence>VEKVKNLHSQDIKEGYGSVWLPDALEIKFPNAAKEIGWQYLFPSKKRSRDPRSGKERRHHIMEDSIQKAVKRVSKNLKMDKRVSCHTFRHCFATHLLEQGANIRQVQKLMGHNDLKTTEIYLHLIDTKTNVTSPLDNLL</sequence>
<organism evidence="3 4">
    <name type="scientific">Candidatus Magnetoglobus multicellularis str. Araruama</name>
    <dbReference type="NCBI Taxonomy" id="890399"/>
    <lineage>
        <taxon>Bacteria</taxon>
        <taxon>Pseudomonadati</taxon>
        <taxon>Thermodesulfobacteriota</taxon>
        <taxon>Desulfobacteria</taxon>
        <taxon>Desulfobacterales</taxon>
        <taxon>Desulfobacteraceae</taxon>
        <taxon>Candidatus Magnetoglobus</taxon>
    </lineage>
</organism>
<dbReference type="SUPFAM" id="SSF56349">
    <property type="entry name" value="DNA breaking-rejoining enzymes"/>
    <property type="match status" value="1"/>
</dbReference>
<dbReference type="GO" id="GO:0015074">
    <property type="term" value="P:DNA integration"/>
    <property type="evidence" value="ECO:0007669"/>
    <property type="project" value="InterPro"/>
</dbReference>
<keyword evidence="1" id="KW-0233">DNA recombination</keyword>
<protein>
    <submittedName>
        <fullName evidence="3">Integrase</fullName>
    </submittedName>
</protein>
<evidence type="ECO:0000313" key="4">
    <source>
        <dbReference type="Proteomes" id="UP000189670"/>
    </source>
</evidence>